<dbReference type="PANTHER" id="PTHR30621">
    <property type="entry name" value="GLUTAMINE SYNTHETASE ADENYLYLTRANSFERASE"/>
    <property type="match status" value="1"/>
</dbReference>
<dbReference type="RefSeq" id="WP_089945443.1">
    <property type="nucleotide sequence ID" value="NZ_FNOI01000001.1"/>
</dbReference>
<dbReference type="Pfam" id="PF03710">
    <property type="entry name" value="GlnE"/>
    <property type="match status" value="2"/>
</dbReference>
<reference evidence="10" key="1">
    <citation type="submission" date="2016-10" db="EMBL/GenBank/DDBJ databases">
        <authorList>
            <person name="Varghese N."/>
            <person name="Submissions S."/>
        </authorList>
    </citation>
    <scope>NUCLEOTIDE SEQUENCE [LARGE SCALE GENOMIC DNA]</scope>
    <source>
        <strain evidence="10">DSM 26922</strain>
    </source>
</reference>
<dbReference type="GO" id="GO:0016874">
    <property type="term" value="F:ligase activity"/>
    <property type="evidence" value="ECO:0007669"/>
    <property type="project" value="UniProtKB-KW"/>
</dbReference>
<dbReference type="EMBL" id="FNOI01000001">
    <property type="protein sequence ID" value="SDW42538.1"/>
    <property type="molecule type" value="Genomic_DNA"/>
</dbReference>
<dbReference type="Proteomes" id="UP000199441">
    <property type="component" value="Unassembled WGS sequence"/>
</dbReference>
<evidence type="ECO:0000259" key="7">
    <source>
        <dbReference type="Pfam" id="PF03710"/>
    </source>
</evidence>
<evidence type="ECO:0000259" key="8">
    <source>
        <dbReference type="Pfam" id="PF08335"/>
    </source>
</evidence>
<protein>
    <submittedName>
        <fullName evidence="9">Glutamate-ammonia-ligase adenylyltransferase</fullName>
    </submittedName>
</protein>
<evidence type="ECO:0000313" key="9">
    <source>
        <dbReference type="EMBL" id="SDW42538.1"/>
    </source>
</evidence>
<keyword evidence="2 9" id="KW-0548">Nucleotidyltransferase</keyword>
<evidence type="ECO:0000256" key="6">
    <source>
        <dbReference type="ARBA" id="ARBA00023268"/>
    </source>
</evidence>
<evidence type="ECO:0000256" key="4">
    <source>
        <dbReference type="ARBA" id="ARBA00022840"/>
    </source>
</evidence>
<accession>A0A1H2TFC8</accession>
<evidence type="ECO:0000256" key="5">
    <source>
        <dbReference type="ARBA" id="ARBA00022842"/>
    </source>
</evidence>
<feature type="domain" description="Glutamate-ammonia ligase adenylyltransferase repeated" evidence="7">
    <location>
        <begin position="40"/>
        <end position="275"/>
    </location>
</feature>
<evidence type="ECO:0000313" key="10">
    <source>
        <dbReference type="Proteomes" id="UP000199441"/>
    </source>
</evidence>
<keyword evidence="10" id="KW-1185">Reference proteome</keyword>
<dbReference type="InterPro" id="IPR043519">
    <property type="entry name" value="NT_sf"/>
</dbReference>
<dbReference type="GO" id="GO:0005524">
    <property type="term" value="F:ATP binding"/>
    <property type="evidence" value="ECO:0007669"/>
    <property type="project" value="UniProtKB-KW"/>
</dbReference>
<dbReference type="InterPro" id="IPR005190">
    <property type="entry name" value="GlnE_rpt_dom"/>
</dbReference>
<dbReference type="AlphaFoldDB" id="A0A1H2TFC8"/>
<dbReference type="Gene3D" id="1.20.120.330">
    <property type="entry name" value="Nucleotidyltransferases domain 2"/>
    <property type="match status" value="2"/>
</dbReference>
<dbReference type="Pfam" id="PF08335">
    <property type="entry name" value="GlnD_UR_UTase"/>
    <property type="match status" value="2"/>
</dbReference>
<evidence type="ECO:0000256" key="3">
    <source>
        <dbReference type="ARBA" id="ARBA00022741"/>
    </source>
</evidence>
<dbReference type="PANTHER" id="PTHR30621:SF0">
    <property type="entry name" value="BIFUNCTIONAL GLUTAMINE SYNTHETASE ADENYLYLTRANSFERASE_ADENYLYL-REMOVING ENZYME"/>
    <property type="match status" value="1"/>
</dbReference>
<dbReference type="InterPro" id="IPR013546">
    <property type="entry name" value="PII_UdlTrfase/GS_AdlTrfase"/>
</dbReference>
<dbReference type="OrthoDB" id="9759366at2"/>
<dbReference type="InterPro" id="IPR023057">
    <property type="entry name" value="GlnE"/>
</dbReference>
<dbReference type="GO" id="GO:0008882">
    <property type="term" value="F:[glutamate-ammonia-ligase] adenylyltransferase activity"/>
    <property type="evidence" value="ECO:0007669"/>
    <property type="project" value="InterPro"/>
</dbReference>
<organism evidence="9 10">
    <name type="scientific">Litoreibacter albidus</name>
    <dbReference type="NCBI Taxonomy" id="670155"/>
    <lineage>
        <taxon>Bacteria</taxon>
        <taxon>Pseudomonadati</taxon>
        <taxon>Pseudomonadota</taxon>
        <taxon>Alphaproteobacteria</taxon>
        <taxon>Rhodobacterales</taxon>
        <taxon>Roseobacteraceae</taxon>
        <taxon>Litoreibacter</taxon>
    </lineage>
</organism>
<feature type="domain" description="PII-uridylyltransferase/Glutamine-synthetase adenylyltransferase" evidence="8">
    <location>
        <begin position="297"/>
        <end position="438"/>
    </location>
</feature>
<dbReference type="STRING" id="670155.SAMN04488001_1146"/>
<feature type="domain" description="PII-uridylyltransferase/Glutamine-synthetase adenylyltransferase" evidence="8">
    <location>
        <begin position="788"/>
        <end position="918"/>
    </location>
</feature>
<sequence length="924" mass="100949">MSFDTQITRQPLVHNEDRRVEAHGLFETLPAPLASLLENTASCSPYLAGLMSREADWIAQLATMSAEELCADVWNDIATGQGDLKALFRQAKRRIALLAAVADVGGVWPLATVTRALTDLADKCLQRGLEDLTAAQIARGKLPGQTAQDAKAGAGMCVLAMGKMGAYELNYSSDIDMICLFDETRFAPDDYLVARQTFVKITRSLMSLMSDVTGDGYVFRTDLRLRPDASVTPVCIAMETAERYYESVGRTWERAAFIKARPCAGDLVAGEQFLERLSPFIWRKHLDFAAIEDAHDMRLKIRNHKGLGGHMQLDGHNMKLGAGGIREIEFFTQTRQLIAGGRDQSLRVLGTCDGLDRLVDAGWVPKDASDKLQAAYVAHREVEHRLQMIGDAQTHELPKGDEGFQRLARFMGEDDVAKFRATLLARLEEVADVTDSFFEPDEAEEVVETVGLASPATYLEQWRGIPALRSERAVSLFKRVFPTILRQMGQATHPAEAMDVFEKFISGLPAGVQVFSLFEANTQLTKLIVDICATSPALATYLSRNSAVLDAVIGGSFFAEWPSAEELRALLVAQIEDVDDYEGQLDAARRWQKEWHFRIGVHHLQGLLSPEDASAQYADLARVTLAALLPVVEREFARKHGAAPGRGAMVLGMGSVGAGSLNAQSDLDLIVIYDAAGVEESTGPRPLNTRTYFARFTQAFVTALTAPMAQGRLYEVDLRLRPSGQAGPVATSLQAFQSYQTTDAWVWEHLALTRSMAIAGEASLQADVEAVRCAVLEGSFDAERIKRETQEMRARLASAAGPVGTWNVKSGAGGRQDIELLSQALCLISQGTARQISAQLHDAKAAGLLGTTQLAKLLNAHRLFTHVQMAGRLLSDKPLTPDAMGAGAVDMLLRDCDCETVEELADRIAECRKLAAEVVEQLLA</sequence>
<name>A0A1H2TFC8_9RHOB</name>
<proteinExistence type="predicted"/>
<dbReference type="Gene3D" id="3.30.460.10">
    <property type="entry name" value="Beta Polymerase, domain 2"/>
    <property type="match status" value="2"/>
</dbReference>
<feature type="domain" description="Glutamate-ammonia ligase adenylyltransferase repeated" evidence="7">
    <location>
        <begin position="527"/>
        <end position="769"/>
    </location>
</feature>
<dbReference type="GO" id="GO:0000820">
    <property type="term" value="P:regulation of glutamine family amino acid metabolic process"/>
    <property type="evidence" value="ECO:0007669"/>
    <property type="project" value="TreeGrafter"/>
</dbReference>
<dbReference type="SUPFAM" id="SSF81593">
    <property type="entry name" value="Nucleotidyltransferase substrate binding subunit/domain"/>
    <property type="match status" value="2"/>
</dbReference>
<dbReference type="GO" id="GO:0005829">
    <property type="term" value="C:cytosol"/>
    <property type="evidence" value="ECO:0007669"/>
    <property type="project" value="TreeGrafter"/>
</dbReference>
<dbReference type="CDD" id="cd05401">
    <property type="entry name" value="NT_GlnE_GlnD_like"/>
    <property type="match status" value="2"/>
</dbReference>
<keyword evidence="9" id="KW-0436">Ligase</keyword>
<evidence type="ECO:0000256" key="2">
    <source>
        <dbReference type="ARBA" id="ARBA00022695"/>
    </source>
</evidence>
<keyword evidence="6" id="KW-0511">Multifunctional enzyme</keyword>
<keyword evidence="4" id="KW-0067">ATP-binding</keyword>
<keyword evidence="3" id="KW-0547">Nucleotide-binding</keyword>
<gene>
    <name evidence="9" type="ORF">SAMN04488001_1146</name>
</gene>
<evidence type="ECO:0000256" key="1">
    <source>
        <dbReference type="ARBA" id="ARBA00022679"/>
    </source>
</evidence>
<dbReference type="SUPFAM" id="SSF81301">
    <property type="entry name" value="Nucleotidyltransferase"/>
    <property type="match status" value="2"/>
</dbReference>
<keyword evidence="5" id="KW-0460">Magnesium</keyword>
<keyword evidence="1 9" id="KW-0808">Transferase</keyword>